<evidence type="ECO:0000313" key="1">
    <source>
        <dbReference type="EMBL" id="STD58582.1"/>
    </source>
</evidence>
<dbReference type="RefSeq" id="WP_038330356.1">
    <property type="nucleotide sequence ID" value="NZ_JSYQ01000001.1"/>
</dbReference>
<dbReference type="OrthoDB" id="677051at2"/>
<dbReference type="SUPFAM" id="SSF52833">
    <property type="entry name" value="Thioredoxin-like"/>
    <property type="match status" value="1"/>
</dbReference>
<sequence length="110" mass="12941">MKKINITTLDHLDQIDQASFNQPKIIYKHSTTCGLCDIIWDIVKESDFELNYLDLLAFRPLSNEIERRYNVQHESPQILIIKDGKCVYNASHRKIKNEEIQKQLDLLVNL</sequence>
<dbReference type="STRING" id="343874.GCA_000805695_00046"/>
<protein>
    <submittedName>
        <fullName evidence="1">Bacillithiol system protein YtxJ</fullName>
    </submittedName>
</protein>
<proteinExistence type="predicted"/>
<dbReference type="AlphaFoldDB" id="A0A376GGS7"/>
<dbReference type="Gene3D" id="3.40.30.10">
    <property type="entry name" value="Glutaredoxin"/>
    <property type="match status" value="1"/>
</dbReference>
<accession>A0A376GGS7</accession>
<dbReference type="Pfam" id="PF11009">
    <property type="entry name" value="BrxC"/>
    <property type="match status" value="1"/>
</dbReference>
<dbReference type="InterPro" id="IPR036249">
    <property type="entry name" value="Thioredoxin-like_sf"/>
</dbReference>
<reference evidence="1 2" key="1">
    <citation type="submission" date="2018-06" db="EMBL/GenBank/DDBJ databases">
        <authorList>
            <consortium name="Pathogen Informatics"/>
            <person name="Doyle S."/>
        </authorList>
    </citation>
    <scope>NUCLEOTIDE SEQUENCE [LARGE SCALE GENOMIC DNA]</scope>
    <source>
        <strain evidence="1 2">NCTC13456</strain>
    </source>
</reference>
<dbReference type="Proteomes" id="UP000254737">
    <property type="component" value="Unassembled WGS sequence"/>
</dbReference>
<dbReference type="EMBL" id="UFXS01000001">
    <property type="protein sequence ID" value="STD58582.1"/>
    <property type="molecule type" value="Genomic_DNA"/>
</dbReference>
<gene>
    <name evidence="1" type="ORF">NCTC13456_02206</name>
</gene>
<organism evidence="1 2">
    <name type="scientific">Empedobacter falsenii</name>
    <dbReference type="NCBI Taxonomy" id="343874"/>
    <lineage>
        <taxon>Bacteria</taxon>
        <taxon>Pseudomonadati</taxon>
        <taxon>Bacteroidota</taxon>
        <taxon>Flavobacteriia</taxon>
        <taxon>Flavobacteriales</taxon>
        <taxon>Weeksellaceae</taxon>
        <taxon>Empedobacter</taxon>
    </lineage>
</organism>
<dbReference type="NCBIfam" id="TIGR04019">
    <property type="entry name" value="B_thiol_YtxJ"/>
    <property type="match status" value="1"/>
</dbReference>
<dbReference type="InterPro" id="IPR022551">
    <property type="entry name" value="BrxC"/>
</dbReference>
<evidence type="ECO:0000313" key="2">
    <source>
        <dbReference type="Proteomes" id="UP000254737"/>
    </source>
</evidence>
<name>A0A376GGS7_9FLAO</name>